<evidence type="ECO:0000313" key="2">
    <source>
        <dbReference type="EMBL" id="KEZ38759.1"/>
    </source>
</evidence>
<feature type="chain" id="PRO_5001774857" evidence="1">
    <location>
        <begin position="17"/>
        <end position="151"/>
    </location>
</feature>
<name>A0A084FUJ7_PSEDA</name>
<protein>
    <submittedName>
        <fullName evidence="2">Uncharacterized protein</fullName>
    </submittedName>
</protein>
<dbReference type="KEGG" id="sapo:SAPIO_CDS10792"/>
<comment type="caution">
    <text evidence="2">The sequence shown here is derived from an EMBL/GenBank/DDBJ whole genome shotgun (WGS) entry which is preliminary data.</text>
</comment>
<organism evidence="2 3">
    <name type="scientific">Pseudallescheria apiosperma</name>
    <name type="common">Scedosporium apiospermum</name>
    <dbReference type="NCBI Taxonomy" id="563466"/>
    <lineage>
        <taxon>Eukaryota</taxon>
        <taxon>Fungi</taxon>
        <taxon>Dikarya</taxon>
        <taxon>Ascomycota</taxon>
        <taxon>Pezizomycotina</taxon>
        <taxon>Sordariomycetes</taxon>
        <taxon>Hypocreomycetidae</taxon>
        <taxon>Microascales</taxon>
        <taxon>Microascaceae</taxon>
        <taxon>Scedosporium</taxon>
    </lineage>
</organism>
<proteinExistence type="predicted"/>
<keyword evidence="1" id="KW-0732">Signal</keyword>
<dbReference type="Proteomes" id="UP000028545">
    <property type="component" value="Unassembled WGS sequence"/>
</dbReference>
<keyword evidence="3" id="KW-1185">Reference proteome</keyword>
<gene>
    <name evidence="2" type="ORF">SAPIO_CDS10792</name>
</gene>
<evidence type="ECO:0000256" key="1">
    <source>
        <dbReference type="SAM" id="SignalP"/>
    </source>
</evidence>
<dbReference type="VEuPathDB" id="FungiDB:SAPIO_CDS10792"/>
<feature type="signal peptide" evidence="1">
    <location>
        <begin position="1"/>
        <end position="16"/>
    </location>
</feature>
<dbReference type="OrthoDB" id="3915838at2759"/>
<dbReference type="EMBL" id="JOWA01000176">
    <property type="protein sequence ID" value="KEZ38759.1"/>
    <property type="molecule type" value="Genomic_DNA"/>
</dbReference>
<reference evidence="2 3" key="1">
    <citation type="journal article" date="2014" name="Genome Announc.">
        <title>Draft genome sequence of the pathogenic fungus Scedosporium apiospermum.</title>
        <authorList>
            <person name="Vandeputte P."/>
            <person name="Ghamrawi S."/>
            <person name="Rechenmann M."/>
            <person name="Iltis A."/>
            <person name="Giraud S."/>
            <person name="Fleury M."/>
            <person name="Thornton C."/>
            <person name="Delhaes L."/>
            <person name="Meyer W."/>
            <person name="Papon N."/>
            <person name="Bouchara J.P."/>
        </authorList>
    </citation>
    <scope>NUCLEOTIDE SEQUENCE [LARGE SCALE GENOMIC DNA]</scope>
    <source>
        <strain evidence="2 3">IHEM 14462</strain>
    </source>
</reference>
<dbReference type="OMA" id="TCSNYQT"/>
<dbReference type="HOGENOM" id="CLU_066055_2_1_1"/>
<dbReference type="RefSeq" id="XP_016638558.1">
    <property type="nucleotide sequence ID" value="XM_016784332.1"/>
</dbReference>
<evidence type="ECO:0000313" key="3">
    <source>
        <dbReference type="Proteomes" id="UP000028545"/>
    </source>
</evidence>
<accession>A0A084FUJ7</accession>
<dbReference type="GeneID" id="27720024"/>
<sequence length="151" mass="16448">MRFFVAISFLIAAARAKPEQIRGVREPIYHLYLQAHPDDPTKVVLGPEASADTFEIGGTIQSASTKLFINIGDDSTSYKTLTFGKEGETTAWGLEGDTIITTTGSSFGRQLNFLVCSINGGYWEVFLQTGSDQPSGKTCSNYQTIHLPCLC</sequence>
<dbReference type="AlphaFoldDB" id="A0A084FUJ7"/>